<evidence type="ECO:0000313" key="3">
    <source>
        <dbReference type="EMBL" id="KAF2433912.1"/>
    </source>
</evidence>
<keyword evidence="4" id="KW-1185">Reference proteome</keyword>
<keyword evidence="2" id="KW-0472">Membrane</keyword>
<dbReference type="OrthoDB" id="5428055at2759"/>
<dbReference type="AlphaFoldDB" id="A0A9P4U2F9"/>
<protein>
    <submittedName>
        <fullName evidence="3">Uncharacterized protein</fullName>
    </submittedName>
</protein>
<gene>
    <name evidence="3" type="ORF">EJ08DRAFT_731078</name>
</gene>
<feature type="compositionally biased region" description="Basic and acidic residues" evidence="1">
    <location>
        <begin position="15"/>
        <end position="32"/>
    </location>
</feature>
<proteinExistence type="predicted"/>
<accession>A0A9P4U2F9</accession>
<comment type="caution">
    <text evidence="3">The sequence shown here is derived from an EMBL/GenBank/DDBJ whole genome shotgun (WGS) entry which is preliminary data.</text>
</comment>
<organism evidence="3 4">
    <name type="scientific">Tothia fuscella</name>
    <dbReference type="NCBI Taxonomy" id="1048955"/>
    <lineage>
        <taxon>Eukaryota</taxon>
        <taxon>Fungi</taxon>
        <taxon>Dikarya</taxon>
        <taxon>Ascomycota</taxon>
        <taxon>Pezizomycotina</taxon>
        <taxon>Dothideomycetes</taxon>
        <taxon>Pleosporomycetidae</taxon>
        <taxon>Venturiales</taxon>
        <taxon>Cylindrosympodiaceae</taxon>
        <taxon>Tothia</taxon>
    </lineage>
</organism>
<dbReference type="Proteomes" id="UP000800235">
    <property type="component" value="Unassembled WGS sequence"/>
</dbReference>
<dbReference type="Gene3D" id="1.20.58.340">
    <property type="entry name" value="Magnesium transport protein CorA, transmembrane region"/>
    <property type="match status" value="1"/>
</dbReference>
<keyword evidence="2" id="KW-0812">Transmembrane</keyword>
<feature type="region of interest" description="Disordered" evidence="1">
    <location>
        <begin position="1"/>
        <end position="32"/>
    </location>
</feature>
<evidence type="ECO:0000256" key="1">
    <source>
        <dbReference type="SAM" id="MobiDB-lite"/>
    </source>
</evidence>
<feature type="compositionally biased region" description="Polar residues" evidence="1">
    <location>
        <begin position="1"/>
        <end position="11"/>
    </location>
</feature>
<feature type="transmembrane region" description="Helical" evidence="2">
    <location>
        <begin position="270"/>
        <end position="296"/>
    </location>
</feature>
<keyword evidence="2" id="KW-1133">Transmembrane helix</keyword>
<reference evidence="3" key="1">
    <citation type="journal article" date="2020" name="Stud. Mycol.">
        <title>101 Dothideomycetes genomes: a test case for predicting lifestyles and emergence of pathogens.</title>
        <authorList>
            <person name="Haridas S."/>
            <person name="Albert R."/>
            <person name="Binder M."/>
            <person name="Bloem J."/>
            <person name="Labutti K."/>
            <person name="Salamov A."/>
            <person name="Andreopoulos B."/>
            <person name="Baker S."/>
            <person name="Barry K."/>
            <person name="Bills G."/>
            <person name="Bluhm B."/>
            <person name="Cannon C."/>
            <person name="Castanera R."/>
            <person name="Culley D."/>
            <person name="Daum C."/>
            <person name="Ezra D."/>
            <person name="Gonzalez J."/>
            <person name="Henrissat B."/>
            <person name="Kuo A."/>
            <person name="Liang C."/>
            <person name="Lipzen A."/>
            <person name="Lutzoni F."/>
            <person name="Magnuson J."/>
            <person name="Mondo S."/>
            <person name="Nolan M."/>
            <person name="Ohm R."/>
            <person name="Pangilinan J."/>
            <person name="Park H.-J."/>
            <person name="Ramirez L."/>
            <person name="Alfaro M."/>
            <person name="Sun H."/>
            <person name="Tritt A."/>
            <person name="Yoshinaga Y."/>
            <person name="Zwiers L.-H."/>
            <person name="Turgeon B."/>
            <person name="Goodwin S."/>
            <person name="Spatafora J."/>
            <person name="Crous P."/>
            <person name="Grigoriev I."/>
        </authorList>
    </citation>
    <scope>NUCLEOTIDE SEQUENCE</scope>
    <source>
        <strain evidence="3">CBS 130266</strain>
    </source>
</reference>
<sequence length="314" mass="35061">MSNRGGLSNAFSHLDPQERNGSRHSQISERDTLQSASLIARAEGKMNTTTTPDLFKTGRTLLIEFKDDGSTTQNHLLFTVDIKGSFSPANNTSPRKVLYLLEGPHPDHVTTLEEHFKIQQSFFMKHKRSSERGGDHRAKETPLLPSLIDPQKTWCLDYHALRLFDNNWTSNSVRCAENERHLELSRINGGLDETGIIGQKASYWLKNYDNGGWEAAIVLNREALKEANSSILEAQSVRVLTVLGMLFLSLSFARSLLNMAKDYLPGAEKFWVYFSIAGPLILFVVFLAVVVSLGGFSGGRGIGRRILVLRKGVK</sequence>
<evidence type="ECO:0000313" key="4">
    <source>
        <dbReference type="Proteomes" id="UP000800235"/>
    </source>
</evidence>
<dbReference type="EMBL" id="MU007018">
    <property type="protein sequence ID" value="KAF2433912.1"/>
    <property type="molecule type" value="Genomic_DNA"/>
</dbReference>
<evidence type="ECO:0000256" key="2">
    <source>
        <dbReference type="SAM" id="Phobius"/>
    </source>
</evidence>
<feature type="transmembrane region" description="Helical" evidence="2">
    <location>
        <begin position="239"/>
        <end position="258"/>
    </location>
</feature>
<name>A0A9P4U2F9_9PEZI</name>